<reference evidence="2 3" key="1">
    <citation type="submission" date="2017-11" db="EMBL/GenBank/DDBJ databases">
        <title>Taxonomic description and genome sequences of Spirosoma HA7 sp. nov., isolated from pollen microhabitat of Corylus avellana.</title>
        <authorList>
            <person name="Ambika Manirajan B."/>
            <person name="Suarez C."/>
            <person name="Ratering S."/>
            <person name="Geissler-Plaum R."/>
            <person name="Cardinale M."/>
            <person name="Sylvia S."/>
        </authorList>
    </citation>
    <scope>NUCLEOTIDE SEQUENCE [LARGE SCALE GENOMIC DNA]</scope>
    <source>
        <strain evidence="2 3">HA7</strain>
    </source>
</reference>
<dbReference type="NCBIfam" id="NF033545">
    <property type="entry name" value="transpos_IS630"/>
    <property type="match status" value="1"/>
</dbReference>
<dbReference type="InterPro" id="IPR036397">
    <property type="entry name" value="RNaseH_sf"/>
</dbReference>
<dbReference type="SUPFAM" id="SSF53098">
    <property type="entry name" value="Ribonuclease H-like"/>
    <property type="match status" value="1"/>
</dbReference>
<sequence>MYADKYERWKLLLTLWLLGYIELYFGDESGFTMQPYVPYAWQKKGLTQRRFARRQNNRLNVFGLMSLSGQLTVYHSEANLDGAFIKNCLDDFARKVHPKPYVIVLDNGPIHHAKVVKTEFDTWESQGLSIFYLPTYSPHLNPIEILWRFCKYKWLNKTHYKSWSTLKLAS</sequence>
<dbReference type="InterPro" id="IPR038717">
    <property type="entry name" value="Tc1-like_DDE_dom"/>
</dbReference>
<dbReference type="EMBL" id="CP025096">
    <property type="protein sequence ID" value="AUD01150.1"/>
    <property type="molecule type" value="Genomic_DNA"/>
</dbReference>
<protein>
    <recommendedName>
        <fullName evidence="1">Tc1-like transposase DDE domain-containing protein</fullName>
    </recommendedName>
</protein>
<evidence type="ECO:0000313" key="3">
    <source>
        <dbReference type="Proteomes" id="UP000232883"/>
    </source>
</evidence>
<dbReference type="Pfam" id="PF13358">
    <property type="entry name" value="DDE_3"/>
    <property type="match status" value="1"/>
</dbReference>
<dbReference type="AlphaFoldDB" id="A0A2K8YU46"/>
<dbReference type="PANTHER" id="PTHR46564:SF1">
    <property type="entry name" value="TRANSPOSASE"/>
    <property type="match status" value="1"/>
</dbReference>
<dbReference type="RefSeq" id="WP_100986627.1">
    <property type="nucleotide sequence ID" value="NZ_CP025096.1"/>
</dbReference>
<dbReference type="KEGG" id="spir:CWM47_04550"/>
<gene>
    <name evidence="2" type="ORF">CWM47_04550</name>
</gene>
<dbReference type="Gene3D" id="3.30.420.10">
    <property type="entry name" value="Ribonuclease H-like superfamily/Ribonuclease H"/>
    <property type="match status" value="1"/>
</dbReference>
<dbReference type="GO" id="GO:0003676">
    <property type="term" value="F:nucleic acid binding"/>
    <property type="evidence" value="ECO:0007669"/>
    <property type="project" value="InterPro"/>
</dbReference>
<dbReference type="InterPro" id="IPR012337">
    <property type="entry name" value="RNaseH-like_sf"/>
</dbReference>
<accession>A0A2K8YU46</accession>
<dbReference type="Proteomes" id="UP000232883">
    <property type="component" value="Chromosome"/>
</dbReference>
<dbReference type="InterPro" id="IPR047655">
    <property type="entry name" value="Transpos_IS630-like"/>
</dbReference>
<proteinExistence type="predicted"/>
<dbReference type="OrthoDB" id="64529at2"/>
<evidence type="ECO:0000313" key="2">
    <source>
        <dbReference type="EMBL" id="AUD01150.1"/>
    </source>
</evidence>
<name>A0A2K8YU46_9BACT</name>
<organism evidence="2 3">
    <name type="scientific">Spirosoma pollinicola</name>
    <dbReference type="NCBI Taxonomy" id="2057025"/>
    <lineage>
        <taxon>Bacteria</taxon>
        <taxon>Pseudomonadati</taxon>
        <taxon>Bacteroidota</taxon>
        <taxon>Cytophagia</taxon>
        <taxon>Cytophagales</taxon>
        <taxon>Cytophagaceae</taxon>
        <taxon>Spirosoma</taxon>
    </lineage>
</organism>
<feature type="domain" description="Tc1-like transposase DDE" evidence="1">
    <location>
        <begin position="23"/>
        <end position="167"/>
    </location>
</feature>
<evidence type="ECO:0000259" key="1">
    <source>
        <dbReference type="Pfam" id="PF13358"/>
    </source>
</evidence>
<keyword evidence="3" id="KW-1185">Reference proteome</keyword>
<dbReference type="PANTHER" id="PTHR46564">
    <property type="entry name" value="TRANSPOSASE"/>
    <property type="match status" value="1"/>
</dbReference>